<evidence type="ECO:0000259" key="1">
    <source>
        <dbReference type="Pfam" id="PF09623"/>
    </source>
</evidence>
<dbReference type="AlphaFoldDB" id="A0A2R3QBU2"/>
<feature type="domain" description="CRISPR system ring nuclease SSO2081-like" evidence="1">
    <location>
        <begin position="30"/>
        <end position="248"/>
    </location>
</feature>
<dbReference type="EMBL" id="CP027667">
    <property type="protein sequence ID" value="AVO49258.1"/>
    <property type="molecule type" value="Genomic_DNA"/>
</dbReference>
<keyword evidence="3" id="KW-1185">Reference proteome</keyword>
<dbReference type="InterPro" id="IPR013413">
    <property type="entry name" value="CRISPR-assoc_prot_NE0113"/>
</dbReference>
<accession>A0A2R3QBU2</accession>
<name>A0A2R3QBU2_9BURK</name>
<dbReference type="Pfam" id="PF09623">
    <property type="entry name" value="Cas_NE0113"/>
    <property type="match status" value="1"/>
</dbReference>
<dbReference type="Proteomes" id="UP000237925">
    <property type="component" value="Chromosome"/>
</dbReference>
<dbReference type="KEGG" id="mela:C6568_08265"/>
<dbReference type="OrthoDB" id="9805822at2"/>
<evidence type="ECO:0000313" key="3">
    <source>
        <dbReference type="Proteomes" id="UP000237925"/>
    </source>
</evidence>
<dbReference type="InterPro" id="IPR019092">
    <property type="entry name" value="SSO2081-like_dom"/>
</dbReference>
<proteinExistence type="predicted"/>
<protein>
    <submittedName>
        <fullName evidence="2">TIGR02584 family CRISPR-associated protein</fullName>
    </submittedName>
</protein>
<sequence length="382" mass="41737">MISPPAHAALPGEPPNAMPRRILLAVTGLSPQVLTETLYALAVAPEPGAAPFVPTEIHLLTTDSGARLARTALLHPDGGQFHALLADYPTLGRPAFGEQHIHVIHDAAGQPLADIRTPEENACAADSITALMAELTRDEHAALHVSIAGGRKTMGFYLGYAFSLFARPQDELSHVLVSSPFENHPEFFYPPATARRLAARDGQHLDTADARITLARIPVVRLRHGQPQALLQRRASFGETVAAIQQSLEPARLVIELRQRRVQCGDTLVPLPPAQLAWLAWWARQSLAGRGPQNWRSADAGEFLALYRRVVTIDAVAYEHASKRLKDGMEKEFFEQNNAKLERALKDRLGLAAAPYLLHTSGRRPHTARALALTPQAITLID</sequence>
<reference evidence="2 3" key="1">
    <citation type="submission" date="2018-03" db="EMBL/GenBank/DDBJ databases">
        <title>Genome sequencing of Melaminivora sp.</title>
        <authorList>
            <person name="Kim S.-J."/>
            <person name="Heo J."/>
            <person name="Ahn J.-H."/>
            <person name="Kwon S.-W."/>
        </authorList>
    </citation>
    <scope>NUCLEOTIDE SEQUENCE [LARGE SCALE GENOMIC DNA]</scope>
    <source>
        <strain evidence="2 3">SC2-9</strain>
    </source>
</reference>
<organism evidence="2 3">
    <name type="scientific">Melaminivora suipulveris</name>
    <dbReference type="NCBI Taxonomy" id="2109913"/>
    <lineage>
        <taxon>Bacteria</taxon>
        <taxon>Pseudomonadati</taxon>
        <taxon>Pseudomonadota</taxon>
        <taxon>Betaproteobacteria</taxon>
        <taxon>Burkholderiales</taxon>
        <taxon>Comamonadaceae</taxon>
        <taxon>Melaminivora</taxon>
    </lineage>
</organism>
<dbReference type="NCBIfam" id="TIGR02584">
    <property type="entry name" value="cas_NE0113"/>
    <property type="match status" value="1"/>
</dbReference>
<evidence type="ECO:0000313" key="2">
    <source>
        <dbReference type="EMBL" id="AVO49258.1"/>
    </source>
</evidence>
<gene>
    <name evidence="2" type="ORF">C6568_08265</name>
</gene>